<dbReference type="GO" id="GO:0005789">
    <property type="term" value="C:endoplasmic reticulum membrane"/>
    <property type="evidence" value="ECO:0007669"/>
    <property type="project" value="UniProtKB-SubCell"/>
</dbReference>
<accession>A0AAX4HH25</accession>
<dbReference type="GO" id="GO:0006506">
    <property type="term" value="P:GPI anchor biosynthetic process"/>
    <property type="evidence" value="ECO:0007669"/>
    <property type="project" value="UniProtKB-KW"/>
</dbReference>
<dbReference type="EMBL" id="CP138899">
    <property type="protein sequence ID" value="WPK27222.1"/>
    <property type="molecule type" value="Genomic_DNA"/>
</dbReference>
<comment type="subcellular location">
    <subcellularLocation>
        <location evidence="11">Endoplasmic reticulum membrane</location>
        <topology evidence="11">Single-pass membrane protein</topology>
    </subcellularLocation>
    <subcellularLocation>
        <location evidence="1">Endoplasmic reticulum membrane</location>
        <topology evidence="1">Single-pass type III membrane protein</topology>
    </subcellularLocation>
</comment>
<keyword evidence="8 11" id="KW-1133">Transmembrane helix</keyword>
<keyword evidence="10" id="KW-0325">Glycoprotein</keyword>
<comment type="pathway">
    <text evidence="2 11">Glycolipid biosynthesis; glycosylphosphatidylinositol-anchor biosynthesis.</text>
</comment>
<dbReference type="PANTHER" id="PTHR28533">
    <property type="entry name" value="PROTEIN PBN1"/>
    <property type="match status" value="1"/>
</dbReference>
<dbReference type="GO" id="GO:1990529">
    <property type="term" value="C:glycosylphosphatidylinositol-mannosyltransferase I complex"/>
    <property type="evidence" value="ECO:0007669"/>
    <property type="project" value="TreeGrafter"/>
</dbReference>
<keyword evidence="5 11" id="KW-0337">GPI-anchor biosynthesis</keyword>
<evidence type="ECO:0000256" key="2">
    <source>
        <dbReference type="ARBA" id="ARBA00004687"/>
    </source>
</evidence>
<protein>
    <recommendedName>
        <fullName evidence="4 11">Protein PBN1</fullName>
    </recommendedName>
</protein>
<evidence type="ECO:0000256" key="5">
    <source>
        <dbReference type="ARBA" id="ARBA00022502"/>
    </source>
</evidence>
<dbReference type="PANTHER" id="PTHR28533:SF1">
    <property type="entry name" value="PROTEIN PBN1"/>
    <property type="match status" value="1"/>
</dbReference>
<comment type="function">
    <text evidence="11">Required for proper folding and/or the stability of a subset of proteins in the endoplasmic reticulum. Component of glycosylphosphatidylinositol-mannosyltransferase 1 which transfers the first of the 4 mannoses in the GPI-anchor precursors during GPI-anchor biosynthesis. Probably acts by stabilizing the mannosyltransferase GPI14.</text>
</comment>
<dbReference type="InterPro" id="IPR042322">
    <property type="entry name" value="Pbn1"/>
</dbReference>
<reference evidence="12 13" key="1">
    <citation type="submission" date="2023-10" db="EMBL/GenBank/DDBJ databases">
        <title>Draft Genome Sequence of Candida saopaulonensis from a very Premature Infant with Sepsis.</title>
        <authorList>
            <person name="Ning Y."/>
            <person name="Dai R."/>
            <person name="Xiao M."/>
            <person name="Xu Y."/>
            <person name="Yan Q."/>
            <person name="Zhang L."/>
        </authorList>
    </citation>
    <scope>NUCLEOTIDE SEQUENCE [LARGE SCALE GENOMIC DNA]</scope>
    <source>
        <strain evidence="12 13">19XY460</strain>
    </source>
</reference>
<organism evidence="12 13">
    <name type="scientific">Australozyma saopauloensis</name>
    <dbReference type="NCBI Taxonomy" id="291208"/>
    <lineage>
        <taxon>Eukaryota</taxon>
        <taxon>Fungi</taxon>
        <taxon>Dikarya</taxon>
        <taxon>Ascomycota</taxon>
        <taxon>Saccharomycotina</taxon>
        <taxon>Pichiomycetes</taxon>
        <taxon>Metschnikowiaceae</taxon>
        <taxon>Australozyma</taxon>
    </lineage>
</organism>
<keyword evidence="13" id="KW-1185">Reference proteome</keyword>
<dbReference type="InterPro" id="IPR013233">
    <property type="entry name" value="PIG-X/PBN1"/>
</dbReference>
<feature type="transmembrane region" description="Helical" evidence="11">
    <location>
        <begin position="431"/>
        <end position="452"/>
    </location>
</feature>
<evidence type="ECO:0000313" key="12">
    <source>
        <dbReference type="EMBL" id="WPK27222.1"/>
    </source>
</evidence>
<evidence type="ECO:0000256" key="3">
    <source>
        <dbReference type="ARBA" id="ARBA00010345"/>
    </source>
</evidence>
<dbReference type="KEGG" id="asau:88175659"/>
<evidence type="ECO:0000256" key="6">
    <source>
        <dbReference type="ARBA" id="ARBA00022692"/>
    </source>
</evidence>
<evidence type="ECO:0000313" key="13">
    <source>
        <dbReference type="Proteomes" id="UP001338582"/>
    </source>
</evidence>
<gene>
    <name evidence="12" type="ORF">PUMCH_004599</name>
</gene>
<dbReference type="Proteomes" id="UP001338582">
    <property type="component" value="Chromosome 6"/>
</dbReference>
<dbReference type="RefSeq" id="XP_062879600.1">
    <property type="nucleotide sequence ID" value="XM_063023530.1"/>
</dbReference>
<dbReference type="AlphaFoldDB" id="A0AAX4HH25"/>
<evidence type="ECO:0000256" key="1">
    <source>
        <dbReference type="ARBA" id="ARBA00004643"/>
    </source>
</evidence>
<evidence type="ECO:0000256" key="8">
    <source>
        <dbReference type="ARBA" id="ARBA00022989"/>
    </source>
</evidence>
<keyword evidence="6 11" id="KW-0812">Transmembrane</keyword>
<comment type="similarity">
    <text evidence="3 11">Belongs to the PIGX family.</text>
</comment>
<keyword evidence="7 11" id="KW-0256">Endoplasmic reticulum</keyword>
<evidence type="ECO:0000256" key="4">
    <source>
        <dbReference type="ARBA" id="ARBA00020410"/>
    </source>
</evidence>
<sequence length="463" mass="51859">MFHPYTFPHTILLSTTTMRRRITLIHSNADEVSVKDITSSSLVFDAGVNGAVEEKYSWSSTSGSYISQLRVQINRAHELDHKLHNWSVPFAYSYQYGLHVYAQPNSAGIEHQKLFYDDVNVILKDLLGMAVQPGNWIQSLNSLYYHSSEIPALSNLPSHSVVADLWTSLDYVQTSDSTTLKLFNPNTTFTSYDVSDILEYAEVGVFTVEAHSSRDEVILSGVRVILNENNESSDPKIQRTVFHTKPRHRYLSAPSANILIDPKGLHPVLSISLIPQAPADHDIDTCKLFAYLTLNKSVFFDKYQIPENVTILAQHGTKDLELPAYSLEEWGTELLLELDSASDLDLTLHSRYQLPNKSASNVTETIDKAVLFYACDAISDSHIISQSAFDNKQNIGGSFEGFFTDDCVFYHLSDRGTLPVEIPTLEGSATMINLATTAALIFGIFIVLSSVFTRFQRKKEKTE</sequence>
<evidence type="ECO:0000256" key="7">
    <source>
        <dbReference type="ARBA" id="ARBA00022824"/>
    </source>
</evidence>
<dbReference type="GO" id="GO:0000030">
    <property type="term" value="F:mannosyltransferase activity"/>
    <property type="evidence" value="ECO:0007669"/>
    <property type="project" value="TreeGrafter"/>
</dbReference>
<dbReference type="GeneID" id="88175659"/>
<dbReference type="Pfam" id="PF08320">
    <property type="entry name" value="PIG-X"/>
    <property type="match status" value="1"/>
</dbReference>
<evidence type="ECO:0000256" key="9">
    <source>
        <dbReference type="ARBA" id="ARBA00023136"/>
    </source>
</evidence>
<proteinExistence type="inferred from homology"/>
<keyword evidence="9 11" id="KW-0472">Membrane</keyword>
<evidence type="ECO:0000256" key="11">
    <source>
        <dbReference type="RuleBase" id="RU366056"/>
    </source>
</evidence>
<evidence type="ECO:0000256" key="10">
    <source>
        <dbReference type="ARBA" id="ARBA00023180"/>
    </source>
</evidence>
<name>A0AAX4HH25_9ASCO</name>
<dbReference type="SMART" id="SM00780">
    <property type="entry name" value="PIG-X"/>
    <property type="match status" value="1"/>
</dbReference>